<dbReference type="AlphaFoldDB" id="A0AB34R4I0"/>
<reference evidence="1 2" key="1">
    <citation type="submission" date="2014-07" db="EMBL/GenBank/DDBJ databases">
        <title>Porphyromonadaceae bacterium OUH 334697 = ATCC BAA-2682 = DSM 28341 draft genome.</title>
        <authorList>
            <person name="Sydenham T.V."/>
            <person name="Hasman H."/>
            <person name="Justesen U.S."/>
        </authorList>
    </citation>
    <scope>NUCLEOTIDE SEQUENCE [LARGE SCALE GENOMIC DNA]</scope>
    <source>
        <strain evidence="1 2">OUH 334697</strain>
    </source>
</reference>
<evidence type="ECO:0000313" key="1">
    <source>
        <dbReference type="EMBL" id="KIO45447.1"/>
    </source>
</evidence>
<dbReference type="RefSeq" id="WP_041503384.1">
    <property type="nucleotide sequence ID" value="NZ_JPIT01000018.1"/>
</dbReference>
<sequence length="70" mass="8017">MKNEELKKIKQWLPRGYARRIFTETGISFMTIYATMNGKSNNKRVLDAAIAIAKEEKVKAEKAKKEVSTL</sequence>
<comment type="caution">
    <text evidence="1">The sequence shown here is derived from an EMBL/GenBank/DDBJ whole genome shotgun (WGS) entry which is preliminary data.</text>
</comment>
<protein>
    <recommendedName>
        <fullName evidence="3">Transcriptional regulator</fullName>
    </recommendedName>
</protein>
<gene>
    <name evidence="1" type="ORF">IE90_08540</name>
</gene>
<accession>A0AB34R4I0</accession>
<dbReference type="EMBL" id="JPIT01000018">
    <property type="protein sequence ID" value="KIO45447.1"/>
    <property type="molecule type" value="Genomic_DNA"/>
</dbReference>
<evidence type="ECO:0000313" key="2">
    <source>
        <dbReference type="Proteomes" id="UP000031937"/>
    </source>
</evidence>
<dbReference type="Proteomes" id="UP000031937">
    <property type="component" value="Unassembled WGS sequence"/>
</dbReference>
<proteinExistence type="predicted"/>
<organism evidence="1 2">
    <name type="scientific">Sanguibacteroides justesenii</name>
    <dbReference type="NCBI Taxonomy" id="1547597"/>
    <lineage>
        <taxon>Bacteria</taxon>
        <taxon>Pseudomonadati</taxon>
        <taxon>Bacteroidota</taxon>
        <taxon>Bacteroidia</taxon>
        <taxon>Bacteroidales</taxon>
        <taxon>Porphyromonadaceae</taxon>
        <taxon>Sanguibacteroides</taxon>
    </lineage>
</organism>
<name>A0AB34R4I0_9PORP</name>
<evidence type="ECO:0008006" key="3">
    <source>
        <dbReference type="Google" id="ProtNLM"/>
    </source>
</evidence>